<evidence type="ECO:0000313" key="2">
    <source>
        <dbReference type="Proteomes" id="UP000532746"/>
    </source>
</evidence>
<accession>A0A7W9T339</accession>
<evidence type="ECO:0000313" key="1">
    <source>
        <dbReference type="EMBL" id="MBB6060595.1"/>
    </source>
</evidence>
<protein>
    <submittedName>
        <fullName evidence="1">Uncharacterized protein</fullName>
    </submittedName>
</protein>
<keyword evidence="2" id="KW-1185">Reference proteome</keyword>
<comment type="caution">
    <text evidence="1">The sequence shown here is derived from an EMBL/GenBank/DDBJ whole genome shotgun (WGS) entry which is preliminary data.</text>
</comment>
<organism evidence="1 2">
    <name type="scientific">Hymenobacter luteus</name>
    <dbReference type="NCBI Taxonomy" id="1411122"/>
    <lineage>
        <taxon>Bacteria</taxon>
        <taxon>Pseudomonadati</taxon>
        <taxon>Bacteroidota</taxon>
        <taxon>Cytophagia</taxon>
        <taxon>Cytophagales</taxon>
        <taxon>Hymenobacteraceae</taxon>
        <taxon>Hymenobacter</taxon>
    </lineage>
</organism>
<sequence length="31" mass="3537">MFQALYPDFSNALSDSLRLVVLGIRIEQNLL</sequence>
<gene>
    <name evidence="1" type="ORF">HNQ93_003469</name>
</gene>
<name>A0A7W9T339_9BACT</name>
<proteinExistence type="predicted"/>
<reference evidence="1 2" key="1">
    <citation type="submission" date="2020-08" db="EMBL/GenBank/DDBJ databases">
        <title>Genomic Encyclopedia of Type Strains, Phase IV (KMG-IV): sequencing the most valuable type-strain genomes for metagenomic binning, comparative biology and taxonomic classification.</title>
        <authorList>
            <person name="Goeker M."/>
        </authorList>
    </citation>
    <scope>NUCLEOTIDE SEQUENCE [LARGE SCALE GENOMIC DNA]</scope>
    <source>
        <strain evidence="1 2">DSM 26718</strain>
    </source>
</reference>
<dbReference type="AlphaFoldDB" id="A0A7W9T339"/>
<dbReference type="EMBL" id="JACHGG010000005">
    <property type="protein sequence ID" value="MBB6060595.1"/>
    <property type="molecule type" value="Genomic_DNA"/>
</dbReference>
<dbReference type="Proteomes" id="UP000532746">
    <property type="component" value="Unassembled WGS sequence"/>
</dbReference>